<evidence type="ECO:0000313" key="2">
    <source>
        <dbReference type="EMBL" id="MBK1668889.1"/>
    </source>
</evidence>
<proteinExistence type="predicted"/>
<keyword evidence="1" id="KW-1133">Transmembrane helix</keyword>
<sequence>MPVVEFYSVMAIAMVGYLLPLGVALYFKHRRTRAIALVNILAGWTVVGWFLAMLMAFAEQPAGRAGPKDPGAPGDQQ</sequence>
<evidence type="ECO:0008006" key="4">
    <source>
        <dbReference type="Google" id="ProtNLM"/>
    </source>
</evidence>
<reference evidence="2 3" key="1">
    <citation type="journal article" date="2020" name="Microorganisms">
        <title>Osmotic Adaptation and Compatible Solute Biosynthesis of Phototrophic Bacteria as Revealed from Genome Analyses.</title>
        <authorList>
            <person name="Imhoff J.F."/>
            <person name="Rahn T."/>
            <person name="Kunzel S."/>
            <person name="Keller A."/>
            <person name="Neulinger S.C."/>
        </authorList>
    </citation>
    <scope>NUCLEOTIDE SEQUENCE [LARGE SCALE GENOMIC DNA]</scope>
    <source>
        <strain evidence="2 3">DSM 9895</strain>
    </source>
</reference>
<dbReference type="EMBL" id="NRRL01000032">
    <property type="protein sequence ID" value="MBK1668889.1"/>
    <property type="molecule type" value="Genomic_DNA"/>
</dbReference>
<gene>
    <name evidence="2" type="ORF">CKO28_12695</name>
</gene>
<keyword evidence="1" id="KW-0472">Membrane</keyword>
<evidence type="ECO:0000256" key="1">
    <source>
        <dbReference type="SAM" id="Phobius"/>
    </source>
</evidence>
<accession>A0ABS1DEL0</accession>
<keyword evidence="3" id="KW-1185">Reference proteome</keyword>
<protein>
    <recommendedName>
        <fullName evidence="4">Superinfection immunity protein</fullName>
    </recommendedName>
</protein>
<feature type="transmembrane region" description="Helical" evidence="1">
    <location>
        <begin position="6"/>
        <end position="27"/>
    </location>
</feature>
<dbReference type="RefSeq" id="WP_200341208.1">
    <property type="nucleotide sequence ID" value="NZ_NRRL01000032.1"/>
</dbReference>
<comment type="caution">
    <text evidence="2">The sequence shown here is derived from an EMBL/GenBank/DDBJ whole genome shotgun (WGS) entry which is preliminary data.</text>
</comment>
<feature type="transmembrane region" description="Helical" evidence="1">
    <location>
        <begin position="34"/>
        <end position="58"/>
    </location>
</feature>
<organism evidence="2 3">
    <name type="scientific">Rhodovibrio sodomensis</name>
    <dbReference type="NCBI Taxonomy" id="1088"/>
    <lineage>
        <taxon>Bacteria</taxon>
        <taxon>Pseudomonadati</taxon>
        <taxon>Pseudomonadota</taxon>
        <taxon>Alphaproteobacteria</taxon>
        <taxon>Rhodospirillales</taxon>
        <taxon>Rhodovibrionaceae</taxon>
        <taxon>Rhodovibrio</taxon>
    </lineage>
</organism>
<dbReference type="Proteomes" id="UP001296873">
    <property type="component" value="Unassembled WGS sequence"/>
</dbReference>
<evidence type="ECO:0000313" key="3">
    <source>
        <dbReference type="Proteomes" id="UP001296873"/>
    </source>
</evidence>
<dbReference type="InterPro" id="IPR016410">
    <property type="entry name" value="Phage_imm"/>
</dbReference>
<keyword evidence="1" id="KW-0812">Transmembrane</keyword>
<name>A0ABS1DEL0_9PROT</name>
<dbReference type="Pfam" id="PF14373">
    <property type="entry name" value="Imm_superinfect"/>
    <property type="match status" value="1"/>
</dbReference>